<dbReference type="Gene3D" id="1.25.40.10">
    <property type="entry name" value="Tetratricopeptide repeat domain"/>
    <property type="match status" value="1"/>
</dbReference>
<proteinExistence type="predicted"/>
<sequence>MPEPNELLRAARERTPSRIAPGEQMTRAELADAVCAWLWETTETKYELDGHYIAKLERGAVRWPGAAYRSGLRHVLNVADDLELGFVPPGGPGVTDPEPGVSSVIDLEDDLVRTGDESVAQLALAEESNVGELTVEQLHADLLRITQNYLRTPTRPLYQRALAIRDRAFRLLTGRQSPHQSRGLYDAAGWALSLLGWIAVDLGRPDIAENHTRTAWACAEAADQDDLRAWVRATQHTIAFWQDDFDQAATYAADGLRYAVGSSTLFLTSAVAVDLARSGRHAEAREALMIAKRTTVRTDGPERGGPFLCTPERAEGIWSDVHLTLGEAELTLAHADHAIAAFEASPHLLRNFGSERMVRLQQAKAHLHLDELDGANDAVFVVLNTPVEYRVRPLVHRISEVAALTRMSKHATDPKARALHDAIRVFTRHPASRATVSK</sequence>
<dbReference type="Proteomes" id="UP000558997">
    <property type="component" value="Unassembled WGS sequence"/>
</dbReference>
<protein>
    <recommendedName>
        <fullName evidence="3">XRE family transcriptional regulator</fullName>
    </recommendedName>
</protein>
<comment type="caution">
    <text evidence="1">The sequence shown here is derived from an EMBL/GenBank/DDBJ whole genome shotgun (WGS) entry which is preliminary data.</text>
</comment>
<reference evidence="1 2" key="1">
    <citation type="submission" date="2020-08" db="EMBL/GenBank/DDBJ databases">
        <title>Sequencing the genomes of 1000 actinobacteria strains.</title>
        <authorList>
            <person name="Klenk H.-P."/>
        </authorList>
    </citation>
    <scope>NUCLEOTIDE SEQUENCE [LARGE SCALE GENOMIC DNA]</scope>
    <source>
        <strain evidence="1 2">DSM 17294</strain>
    </source>
</reference>
<dbReference type="AlphaFoldDB" id="A0A841E1F4"/>
<dbReference type="EMBL" id="JACHNF010000001">
    <property type="protein sequence ID" value="MBB5982866.1"/>
    <property type="molecule type" value="Genomic_DNA"/>
</dbReference>
<gene>
    <name evidence="1" type="ORF">HDA44_006207</name>
</gene>
<evidence type="ECO:0000313" key="2">
    <source>
        <dbReference type="Proteomes" id="UP000558997"/>
    </source>
</evidence>
<evidence type="ECO:0008006" key="3">
    <source>
        <dbReference type="Google" id="ProtNLM"/>
    </source>
</evidence>
<organism evidence="1 2">
    <name type="scientific">Kribbella solani</name>
    <dbReference type="NCBI Taxonomy" id="236067"/>
    <lineage>
        <taxon>Bacteria</taxon>
        <taxon>Bacillati</taxon>
        <taxon>Actinomycetota</taxon>
        <taxon>Actinomycetes</taxon>
        <taxon>Propionibacteriales</taxon>
        <taxon>Kribbellaceae</taxon>
        <taxon>Kribbella</taxon>
    </lineage>
</organism>
<dbReference type="RefSeq" id="WP_238352586.1">
    <property type="nucleotide sequence ID" value="NZ_BAAAVN010000002.1"/>
</dbReference>
<accession>A0A841E1F4</accession>
<evidence type="ECO:0000313" key="1">
    <source>
        <dbReference type="EMBL" id="MBB5982866.1"/>
    </source>
</evidence>
<name>A0A841E1F4_9ACTN</name>
<keyword evidence="2" id="KW-1185">Reference proteome</keyword>
<dbReference type="InterPro" id="IPR011990">
    <property type="entry name" value="TPR-like_helical_dom_sf"/>
</dbReference>